<organism evidence="1 2">
    <name type="scientific">Candidatus Anaerobiospirillum pullistercoris</name>
    <dbReference type="NCBI Taxonomy" id="2838452"/>
    <lineage>
        <taxon>Bacteria</taxon>
        <taxon>Pseudomonadati</taxon>
        <taxon>Pseudomonadota</taxon>
        <taxon>Gammaproteobacteria</taxon>
        <taxon>Aeromonadales</taxon>
        <taxon>Succinivibrionaceae</taxon>
        <taxon>Anaerobiospirillum</taxon>
    </lineage>
</organism>
<sequence>MITNAFQAETALQLQACDVIDVGRGILYDLNWGWHAARDLHAEVQPPLERVYTLRF</sequence>
<proteinExistence type="predicted"/>
<evidence type="ECO:0000313" key="1">
    <source>
        <dbReference type="EMBL" id="HIX56535.1"/>
    </source>
</evidence>
<dbReference type="EMBL" id="DXEV01000072">
    <property type="protein sequence ID" value="HIX56535.1"/>
    <property type="molecule type" value="Genomic_DNA"/>
</dbReference>
<name>A0A9D1WCH1_9GAMM</name>
<reference evidence="1" key="2">
    <citation type="submission" date="2021-04" db="EMBL/GenBank/DDBJ databases">
        <authorList>
            <person name="Gilroy R."/>
        </authorList>
    </citation>
    <scope>NUCLEOTIDE SEQUENCE</scope>
    <source>
        <strain evidence="1">USASDec5-558</strain>
    </source>
</reference>
<dbReference type="Proteomes" id="UP000886829">
    <property type="component" value="Unassembled WGS sequence"/>
</dbReference>
<protein>
    <submittedName>
        <fullName evidence="1">Uncharacterized protein</fullName>
    </submittedName>
</protein>
<reference evidence="1" key="1">
    <citation type="journal article" date="2021" name="PeerJ">
        <title>Extensive microbial diversity within the chicken gut microbiome revealed by metagenomics and culture.</title>
        <authorList>
            <person name="Gilroy R."/>
            <person name="Ravi A."/>
            <person name="Getino M."/>
            <person name="Pursley I."/>
            <person name="Horton D.L."/>
            <person name="Alikhan N.F."/>
            <person name="Baker D."/>
            <person name="Gharbi K."/>
            <person name="Hall N."/>
            <person name="Watson M."/>
            <person name="Adriaenssens E.M."/>
            <person name="Foster-Nyarko E."/>
            <person name="Jarju S."/>
            <person name="Secka A."/>
            <person name="Antonio M."/>
            <person name="Oren A."/>
            <person name="Chaudhuri R.R."/>
            <person name="La Ragione R."/>
            <person name="Hildebrand F."/>
            <person name="Pallen M.J."/>
        </authorList>
    </citation>
    <scope>NUCLEOTIDE SEQUENCE</scope>
    <source>
        <strain evidence="1">USASDec5-558</strain>
    </source>
</reference>
<evidence type="ECO:0000313" key="2">
    <source>
        <dbReference type="Proteomes" id="UP000886829"/>
    </source>
</evidence>
<dbReference type="AlphaFoldDB" id="A0A9D1WCH1"/>
<accession>A0A9D1WCH1</accession>
<comment type="caution">
    <text evidence="1">The sequence shown here is derived from an EMBL/GenBank/DDBJ whole genome shotgun (WGS) entry which is preliminary data.</text>
</comment>
<gene>
    <name evidence="1" type="ORF">H9850_03570</name>
</gene>